<reference evidence="5 6" key="1">
    <citation type="submission" date="2016-01" db="EMBL/GenBank/DDBJ databases">
        <title>High potential of lignocellulose degradation of a new Verrucomicrobia species.</title>
        <authorList>
            <person name="Wang Y."/>
            <person name="Shi Y."/>
            <person name="Qiu Z."/>
            <person name="Liu S."/>
            <person name="Yang H."/>
        </authorList>
    </citation>
    <scope>NUCLEOTIDE SEQUENCE [LARGE SCALE GENOMIC DNA]</scope>
    <source>
        <strain evidence="5 6">TSB47</strain>
    </source>
</reference>
<evidence type="ECO:0000256" key="2">
    <source>
        <dbReference type="ARBA" id="ARBA00022980"/>
    </source>
</evidence>
<dbReference type="GO" id="GO:1990904">
    <property type="term" value="C:ribonucleoprotein complex"/>
    <property type="evidence" value="ECO:0007669"/>
    <property type="project" value="UniProtKB-KW"/>
</dbReference>
<comment type="caution">
    <text evidence="5">The sequence shown here is derived from an EMBL/GenBank/DDBJ whole genome shotgun (WGS) entry which is preliminary data.</text>
</comment>
<evidence type="ECO:0000313" key="6">
    <source>
        <dbReference type="Proteomes" id="UP000078486"/>
    </source>
</evidence>
<organism evidence="5 6">
    <name type="scientific">Termitidicoccus mucosus</name>
    <dbReference type="NCBI Taxonomy" id="1184151"/>
    <lineage>
        <taxon>Bacteria</taxon>
        <taxon>Pseudomonadati</taxon>
        <taxon>Verrucomicrobiota</taxon>
        <taxon>Opitutia</taxon>
        <taxon>Opitutales</taxon>
        <taxon>Opitutaceae</taxon>
        <taxon>Termitidicoccus</taxon>
    </lineage>
</organism>
<dbReference type="SUPFAM" id="SSF46911">
    <property type="entry name" value="Ribosomal protein S18"/>
    <property type="match status" value="1"/>
</dbReference>
<protein>
    <submittedName>
        <fullName evidence="5">30S ribosomal protein S18</fullName>
    </submittedName>
</protein>
<feature type="region of interest" description="Disordered" evidence="4">
    <location>
        <begin position="1"/>
        <end position="23"/>
    </location>
</feature>
<evidence type="ECO:0000313" key="5">
    <source>
        <dbReference type="EMBL" id="OAM88229.1"/>
    </source>
</evidence>
<dbReference type="InterPro" id="IPR001648">
    <property type="entry name" value="Ribosomal_bS18"/>
</dbReference>
<evidence type="ECO:0000256" key="4">
    <source>
        <dbReference type="SAM" id="MobiDB-lite"/>
    </source>
</evidence>
<dbReference type="Gene3D" id="4.10.640.10">
    <property type="entry name" value="Ribosomal protein S18"/>
    <property type="match status" value="1"/>
</dbReference>
<dbReference type="AlphaFoldDB" id="A0A178IGK4"/>
<name>A0A178IGK4_9BACT</name>
<dbReference type="OrthoDB" id="9812008at2"/>
<dbReference type="GO" id="GO:0003735">
    <property type="term" value="F:structural constituent of ribosome"/>
    <property type="evidence" value="ECO:0007669"/>
    <property type="project" value="InterPro"/>
</dbReference>
<dbReference type="GO" id="GO:0070181">
    <property type="term" value="F:small ribosomal subunit rRNA binding"/>
    <property type="evidence" value="ECO:0007669"/>
    <property type="project" value="TreeGrafter"/>
</dbReference>
<evidence type="ECO:0000256" key="1">
    <source>
        <dbReference type="ARBA" id="ARBA00005589"/>
    </source>
</evidence>
<sequence length="69" mass="7974">MSTTTEQQPEQKQQSLTPEKFPFTAPQLMNRFVTDTGKILPRKYTHLTAKQQRAVTRTIKTSRNLLLAQ</sequence>
<dbReference type="Pfam" id="PF01084">
    <property type="entry name" value="Ribosomal_S18"/>
    <property type="match status" value="1"/>
</dbReference>
<keyword evidence="3" id="KW-0687">Ribonucleoprotein</keyword>
<dbReference type="GO" id="GO:0005840">
    <property type="term" value="C:ribosome"/>
    <property type="evidence" value="ECO:0007669"/>
    <property type="project" value="UniProtKB-KW"/>
</dbReference>
<comment type="similarity">
    <text evidence="1">Belongs to the bacterial ribosomal protein bS18 family.</text>
</comment>
<dbReference type="PANTHER" id="PTHR13479">
    <property type="entry name" value="30S RIBOSOMAL PROTEIN S18"/>
    <property type="match status" value="1"/>
</dbReference>
<gene>
    <name evidence="5" type="ORF">AW736_18060</name>
</gene>
<dbReference type="PRINTS" id="PR00974">
    <property type="entry name" value="RIBOSOMALS18"/>
</dbReference>
<dbReference type="GO" id="GO:0006412">
    <property type="term" value="P:translation"/>
    <property type="evidence" value="ECO:0007669"/>
    <property type="project" value="InterPro"/>
</dbReference>
<dbReference type="Proteomes" id="UP000078486">
    <property type="component" value="Unassembled WGS sequence"/>
</dbReference>
<dbReference type="EMBL" id="LRRQ01000141">
    <property type="protein sequence ID" value="OAM88229.1"/>
    <property type="molecule type" value="Genomic_DNA"/>
</dbReference>
<dbReference type="STRING" id="1184151.AW736_18060"/>
<dbReference type="PANTHER" id="PTHR13479:SF40">
    <property type="entry name" value="SMALL RIBOSOMAL SUBUNIT PROTEIN BS18M"/>
    <property type="match status" value="1"/>
</dbReference>
<proteinExistence type="inferred from homology"/>
<keyword evidence="2 5" id="KW-0689">Ribosomal protein</keyword>
<evidence type="ECO:0000256" key="3">
    <source>
        <dbReference type="ARBA" id="ARBA00023274"/>
    </source>
</evidence>
<dbReference type="InterPro" id="IPR036870">
    <property type="entry name" value="Ribosomal_bS18_sf"/>
</dbReference>
<feature type="compositionally biased region" description="Low complexity" evidence="4">
    <location>
        <begin position="1"/>
        <end position="18"/>
    </location>
</feature>
<keyword evidence="6" id="KW-1185">Reference proteome</keyword>
<accession>A0A178IGK4</accession>
<dbReference type="RefSeq" id="WP_068771717.1">
    <property type="nucleotide sequence ID" value="NZ_CP109796.1"/>
</dbReference>